<feature type="signal peptide" evidence="2">
    <location>
        <begin position="1"/>
        <end position="17"/>
    </location>
</feature>
<sequence>MRRLLLCLMLFSPLALAQVYTYIDQDGNRVFTDQPTKGAKVIELTPPNAMPAPQTRRLSPPPQAADKKPEPALPYGLLRILVPSPDATINNNAGDLIVTATSDPALQEGHAYRLILDGQVSGSPGRSPVFALSNIDRGTHHISVEIIDQGGRILEKTPNQPFHMRRVSLAQKRMVNPCKKDDYGVRPECPIKDKPKDKGGMSILPFF</sequence>
<accession>A0A5R9QDS5</accession>
<gene>
    <name evidence="4" type="ORF">DN820_12200</name>
</gene>
<dbReference type="AlphaFoldDB" id="A0A5R9QDS5"/>
<dbReference type="RefSeq" id="WP_138411850.1">
    <property type="nucleotide sequence ID" value="NZ_QLAF01000018.1"/>
</dbReference>
<organism evidence="4 5">
    <name type="scientific">Stutzerimonas nosocomialis</name>
    <dbReference type="NCBI Taxonomy" id="1056496"/>
    <lineage>
        <taxon>Bacteria</taxon>
        <taxon>Pseudomonadati</taxon>
        <taxon>Pseudomonadota</taxon>
        <taxon>Gammaproteobacteria</taxon>
        <taxon>Pseudomonadales</taxon>
        <taxon>Pseudomonadaceae</taxon>
        <taxon>Stutzerimonas</taxon>
    </lineage>
</organism>
<protein>
    <submittedName>
        <fullName evidence="4">Penicillin-binding protein</fullName>
    </submittedName>
</protein>
<dbReference type="EMBL" id="QLAG01000013">
    <property type="protein sequence ID" value="TLX63279.1"/>
    <property type="molecule type" value="Genomic_DNA"/>
</dbReference>
<comment type="caution">
    <text evidence="4">The sequence shown here is derived from an EMBL/GenBank/DDBJ whole genome shotgun (WGS) entry which is preliminary data.</text>
</comment>
<keyword evidence="5" id="KW-1185">Reference proteome</keyword>
<evidence type="ECO:0000313" key="4">
    <source>
        <dbReference type="EMBL" id="TLX63279.1"/>
    </source>
</evidence>
<dbReference type="InterPro" id="IPR025392">
    <property type="entry name" value="DUF4124"/>
</dbReference>
<keyword evidence="2" id="KW-0732">Signal</keyword>
<evidence type="ECO:0000259" key="3">
    <source>
        <dbReference type="Pfam" id="PF13511"/>
    </source>
</evidence>
<evidence type="ECO:0000256" key="1">
    <source>
        <dbReference type="SAM" id="MobiDB-lite"/>
    </source>
</evidence>
<dbReference type="Pfam" id="PF13511">
    <property type="entry name" value="DUF4124"/>
    <property type="match status" value="1"/>
</dbReference>
<evidence type="ECO:0000313" key="5">
    <source>
        <dbReference type="Proteomes" id="UP000306753"/>
    </source>
</evidence>
<name>A0A5R9QDS5_9GAMM</name>
<feature type="chain" id="PRO_5024373984" evidence="2">
    <location>
        <begin position="18"/>
        <end position="207"/>
    </location>
</feature>
<feature type="region of interest" description="Disordered" evidence="1">
    <location>
        <begin position="45"/>
        <end position="70"/>
    </location>
</feature>
<feature type="domain" description="DUF4124" evidence="3">
    <location>
        <begin position="6"/>
        <end position="56"/>
    </location>
</feature>
<proteinExistence type="predicted"/>
<evidence type="ECO:0000256" key="2">
    <source>
        <dbReference type="SAM" id="SignalP"/>
    </source>
</evidence>
<dbReference type="Proteomes" id="UP000306753">
    <property type="component" value="Unassembled WGS sequence"/>
</dbReference>
<reference evidence="4 5" key="1">
    <citation type="journal article" date="2017" name="Eur. J. Clin. Microbiol. Infect. Dis.">
        <title>Uncommonly isolated clinical Pseudomonas: identification and phylogenetic assignation.</title>
        <authorList>
            <person name="Mulet M."/>
            <person name="Gomila M."/>
            <person name="Ramirez A."/>
            <person name="Cardew S."/>
            <person name="Moore E.R."/>
            <person name="Lalucat J."/>
            <person name="Garcia-Valdes E."/>
        </authorList>
    </citation>
    <scope>NUCLEOTIDE SEQUENCE [LARGE SCALE GENOMIC DNA]</scope>
    <source>
        <strain evidence="4 5">SD129</strain>
    </source>
</reference>